<dbReference type="Pfam" id="PF00680">
    <property type="entry name" value="RdRP_1"/>
    <property type="match status" value="1"/>
</dbReference>
<feature type="region of interest" description="Disordered" evidence="5">
    <location>
        <begin position="952"/>
        <end position="989"/>
    </location>
</feature>
<proteinExistence type="predicted"/>
<feature type="region of interest" description="Disordered" evidence="5">
    <location>
        <begin position="172"/>
        <end position="200"/>
    </location>
</feature>
<evidence type="ECO:0000256" key="4">
    <source>
        <dbReference type="ARBA" id="ARBA00022953"/>
    </source>
</evidence>
<feature type="region of interest" description="Disordered" evidence="5">
    <location>
        <begin position="1"/>
        <end position="42"/>
    </location>
</feature>
<sequence length="3641" mass="403865">MDSHSPPGPASTPAGQKAFRKDVSPGSSATPRESKSPLPGSVGSPAVYSFTPRSCVTWVQTFGCGRKTKASFRGPVDRHMCEDSEVCPLSTIQCRAWHQDRAGFASLPIRPDFKPAPPATAASKTARLVKDGLQRFSSALHGAFIKPCPASSPATVAAAAASSLDAWFPGAPRPTNPMVNAARASRPSRPDSDEESEDPVAAAIAKGIARRRSSKPSAPTATSKVYGPFRVAGASSRDLAAERESFIPRVRKALRLPPVFRRVEQLDKAAVVITASTARAAAYLTHGGRRMFAAGVKSFPSGASVNRPVSGGAIFTSSARATKVEINQNYSRLKGEIAASRMTRPRGGASARLTGGITGRSAAEIEAKERIALGLRPHPVQPWTEKARLEYEARLHRFNQSCRRAARAVYKSAKKVVAATTKHLPRPSFETAGDLCHSVKTELGVACTQVPRILAKANRAAKRVPANLANNSTRTGEALGAAAGAIAGTAFVVKVAAAPLPYTTVPALPVLSATHAADVALGAIALTGITAGIVGSGMLAGAVAHAFVQGWSQETEVEVALVQQRAELELLASQDIEIPMVRLPAAGRTPPWTTISQHLAARGYNTPGPSTPHAARETTAGRSPTTTPPQWLDAFERIEQSIARSHATLDRVQPHYNWHEEEDLFEEAPVVFTDATTDRIISQVPASGALINPDDAKLVRYAGVHPGKDEEWNRLYTLIRQTTAFPIASHMTNSQIRSIAQLTDNTEQKTMFQALADVNRDIRTAAIREDELQDDQGSSNSLDSDLVYFGCIAYYTGELAQSRRRRSHLIAEQPFNTLLNCLEFGWQLGYQLALVHLVSERGIPYQSFGIIKDGENMPVGYWTEEGSAQYQRHQILEIGWDAPLPAYERERRPDLARHTIVAQSKRPVKYLGRKVIKKRLPPVYEDGFLVPQWAISYVPQYQHVLEVVQAEVSEGGEDDPSNPTNDTTASVQDKSASSEQPRALTPAERAAVRAVHVTSSVLRENASDALYDAHQSKGKAVERPKFVRFGSTTIDSADFTTSGKPGRSAVRAPPSRGILRSARTTKKTPLARVRQGQSIVLEENETPAVEPEYRVRIPRSSGNLPGGSRMAGSTPHLVKTATGWFEYVSPPAVASGSGTPISATNTSYEGPLYRLAHQIDRNKAMLQYVKDPQGRANLAEDIESYIREYNTTFAKMAAECDALATHKTSMMKEAKHKSPKGATKKPGLGPRLAQLDVLSAAPGTRFGSLVIGARTFAARVIKPARVAVVKTLHPIYKSFFPLLDLESAEPPSLASFKEALHELYSALHWTDGLVVLRDTKKAHTFPVADLRLALELAVHAWLLDYAAAKTAGTYVKSSRLNCQKRCEVALAKILGFQRSRKLTTLHTGCWRRLAIAGLKLIHVDPNVDGGLCTDEAWIAERRQAELAGKFVDEMIKDAPAKLPLRDVKRRSNFFAVLWDDDLTYDVADEGCDDIQTTLPYAYDRVGLHSALTDEDDWVLVEYEHGPLKLALLDVTYVPRPGHKVTIKQTIARCVAEVKKIKIFASQLRDAGQDITRQVHAPFMPRLTDSCVRAVCLSPVEGSPEKYDFEGALHEVTRRLIAYTRRPNVWYERKVAQAAVWQMLADSHESAYSATCSRPACHKLDSSVEEDLRCRFLKDRTVELARLCIGNVRLFSRDARFISFVADRHNLQNMVSLGEGRHAIAKHLAARHTKYTDSGVQTERLPPVATQATPGHYDSSFSRFSFAAPSGRYTPDTPSYCYLTAFSPSVWDEVALSLGPLPRIHDLLDSRWAPLIDDSAVDVWQFLGTEDRTRLHMTRAGVRPDARVVGVSHWRSLRQFRIGSQTPQGYTTPQVVPLQRENVKTGPDTSAHLFGGRPYKLTSVQGAPHGKESSQNSKPKTTRPDTRSVEKSKAAISLIDALAQALAPICSSVSFSFRDTITRVSRFLAPQLRDFALSITDLPRHRVDLIRRALWHLKEKFLESGLSSLDDRSPREIMLFFSLMARFQLGGLPDSPIFEYRTRARPKPAWAIMYGDKTPSTLATAHVRYPKSKDGPTKKMVLPDQTESYESVKRWHAEIVAPAVDEAVDVLMAREVVRRFNANPIVDVLDTPFADLKRPFKDTWLEPHARRSPLYDDVPLGIDGLAFATPENVYESMKRYAPRDENSTLTKGESKAIAQAMFWRNPELYGHAQLYPGVPKKLIKQMHSSNGYPLLGIKGKSRKMDLKDHPDNPPGKPWDSYLSRLVRAGVETLSVDKSMPALFHVFPKSQVIRFDKVSLPGKLRTIVGVPVINQIRGRVINGDINDRRAPWDAPGKPGMPMTGSAFNKIYMDAEHRRFHYSLDGSKYDSTVMKAIIATSTELRKLGYAYHPDRDLIYAALDAIQSTVFSGHLVNLVAEVDSDLRHMWKYGGIATGHESVTEDNTQTLQICIIATLSRMWKIPPARVLERITLENVGDDNFLHVDVEIDEGEFISVAKGLTGVDFRFEDKGDEVTGVEFLSKTGYLMTDDVRAELEAAGVDTSGLKYRVEHSKASLLMRYGTLRLDGHTKETVTHPDTRLPYFFQRAIGYLALTAHHKDAYDYIRKDIERLTNEEAERIHQEYADLKARRVSPTTPRGYLSRSEQGRLNWRVQKVLSLPTKKGYILPSYEQVLRTFYAPLPADLSRKGLVSRNLVLWDSINTGAYILDRRMRKIRRWVKTFDPEFWDLPDPAAPSDIPLRFNGVWRSTFEVENFIYWRALERGWDEHESLMSPNQEEFVDLCRQSPFYGQTDAVSYMTTHVPLVMQTINANNLTGSALHQFIKSRVVRYRFRIAVLSAVYSLLCTGVNTLPTGMTSIGPLAFDLVLQAQRRAFAWLSYSYWVDQGRGSHAISNLAPKDAYGAYKFVACKLVHTLLPQGIYVPDLFFGLLKWGPALEKVAEVYIWLSGLASRKVGNISMVPTAERSLTNNPWEGHTAETYAFLFSSDLFVYGNGRAVILDAPTGTGKTYFFPVASVLREEGFELPGRVEKFHVLTHLVVVPTRILAQETKWPRNERYLTNWVRNARKASQNSGEHGDGVFREGDRTTRSLMVGTAGHCRAIWDEIAKCDTQTTVLQIDEYHFQEPDQLWLVSKALSAGFNVVISTATPTLAIDSRPYATFSPSLTRRHDILTANIRTSETWAFDALLQSSTARERGFADRVLIIHPSLVECRRIENAIKDRANMYADLTGKPFQISTIHAGDRRVPAEGHIVATQMVDAGVTIKGISAVIDSGLSIKNHLGTVQTIVSTPTVSIQRKGRTGRTNNGLYIKLRESSRAGEPITLPGVYELITDTAFWQAVYGDKYEFRSYFTPDPNPDQRTTFLKRLARCKSFIDHPLGHGVLRPDLALYTQILLMHTHTNEVDKMFRDTAEKYNSCVRGKPHEDVEHLVRNGRKPAVQASVFQRMYEEGDIEWHTHQGYQPGVPRQVGDEVGLFLHEDTYHGAHIGRKSPNYMLQKRPVANALEGILTGGRPSDVESAVPLPSMHDPDPLAPFGFTSFAPVDPENEGSPPDANSSSNRVGEARHNPLRRLDADGNPMPPSFFIEENPAGHAHRSKNQESRSPSLVDISEHAPVDVDVSLFVPLPVQSLEERFLLLTSGEFEPQPGLWFPWLSEGASEATVLFNE</sequence>
<dbReference type="SUPFAM" id="SSF52540">
    <property type="entry name" value="P-loop containing nucleoside triphosphate hydrolases"/>
    <property type="match status" value="1"/>
</dbReference>
<reference evidence="7" key="2">
    <citation type="submission" date="2023-05" db="EMBL/GenBank/DDBJ databases">
        <authorList>
            <person name="Li W."/>
        </authorList>
    </citation>
    <scope>NUCLEOTIDE SEQUENCE</scope>
    <source>
        <strain evidence="7">RcZHV-0928-1</strain>
    </source>
</reference>
<keyword evidence="1 7" id="KW-0696">RNA-directed RNA polymerase</keyword>
<dbReference type="EMBL" id="OQ999708">
    <property type="protein sequence ID" value="WMI40098.1"/>
    <property type="molecule type" value="Genomic_RNA"/>
</dbReference>
<evidence type="ECO:0000256" key="2">
    <source>
        <dbReference type="ARBA" id="ARBA00022679"/>
    </source>
</evidence>
<evidence type="ECO:0000259" key="6">
    <source>
        <dbReference type="Pfam" id="PF00680"/>
    </source>
</evidence>
<dbReference type="InterPro" id="IPR001205">
    <property type="entry name" value="RNA-dir_pol_C"/>
</dbReference>
<evidence type="ECO:0000256" key="3">
    <source>
        <dbReference type="ARBA" id="ARBA00022695"/>
    </source>
</evidence>
<feature type="region of interest" description="Disordered" evidence="5">
    <location>
        <begin position="1881"/>
        <end position="1908"/>
    </location>
</feature>
<keyword evidence="2" id="KW-0808">Transferase</keyword>
<dbReference type="GO" id="GO:0003723">
    <property type="term" value="F:RNA binding"/>
    <property type="evidence" value="ECO:0007669"/>
    <property type="project" value="InterPro"/>
</dbReference>
<feature type="domain" description="RNA-directed RNA polymerase C-terminal" evidence="6">
    <location>
        <begin position="2204"/>
        <end position="2512"/>
    </location>
</feature>
<feature type="compositionally biased region" description="Pro residues" evidence="5">
    <location>
        <begin position="1"/>
        <end position="10"/>
    </location>
</feature>
<evidence type="ECO:0000256" key="1">
    <source>
        <dbReference type="ARBA" id="ARBA00022484"/>
    </source>
</evidence>
<feature type="compositionally biased region" description="Basic and acidic residues" evidence="5">
    <location>
        <begin position="3537"/>
        <end position="3549"/>
    </location>
</feature>
<reference evidence="7" key="1">
    <citation type="journal article" date="2023" name="Microbiol. Spectr.">
        <title>Extreme Diversity of Mycoviruses Present in Single Strains of Rhizoctonia cerealis, the Pathogen of Wheat Sharp Eyespot.</title>
        <authorList>
            <person name="Li W."/>
            <person name="Sun H."/>
            <person name="Cao S."/>
            <person name="Zhang A."/>
            <person name="Zhang H."/>
            <person name="Shu Y."/>
            <person name="Chen H."/>
        </authorList>
    </citation>
    <scope>NUCLEOTIDE SEQUENCE</scope>
    <source>
        <strain evidence="7">RcZHV-0928-1</strain>
    </source>
</reference>
<evidence type="ECO:0000313" key="7">
    <source>
        <dbReference type="EMBL" id="WMI40098.1"/>
    </source>
</evidence>
<accession>A0AA51BSB6</accession>
<evidence type="ECO:0000256" key="5">
    <source>
        <dbReference type="SAM" id="MobiDB-lite"/>
    </source>
</evidence>
<dbReference type="InterPro" id="IPR027417">
    <property type="entry name" value="P-loop_NTPase"/>
</dbReference>
<name>A0AA51BSB6_9VIRU</name>
<dbReference type="GO" id="GO:0006351">
    <property type="term" value="P:DNA-templated transcription"/>
    <property type="evidence" value="ECO:0007669"/>
    <property type="project" value="InterPro"/>
</dbReference>
<keyword evidence="4" id="KW-0693">Viral RNA replication</keyword>
<dbReference type="InterPro" id="IPR043502">
    <property type="entry name" value="DNA/RNA_pol_sf"/>
</dbReference>
<dbReference type="GO" id="GO:0003968">
    <property type="term" value="F:RNA-directed RNA polymerase activity"/>
    <property type="evidence" value="ECO:0007669"/>
    <property type="project" value="UniProtKB-KW"/>
</dbReference>
<feature type="region of interest" description="Disordered" evidence="5">
    <location>
        <begin position="605"/>
        <end position="629"/>
    </location>
</feature>
<feature type="region of interest" description="Disordered" evidence="5">
    <location>
        <begin position="3484"/>
        <end position="3580"/>
    </location>
</feature>
<keyword evidence="3" id="KW-0548">Nucleotidyltransferase</keyword>
<feature type="compositionally biased region" description="Polar residues" evidence="5">
    <location>
        <begin position="620"/>
        <end position="629"/>
    </location>
</feature>
<organism evidence="7">
    <name type="scientific">Rhizoctonia cerealis zetahypovirus</name>
    <dbReference type="NCBI Taxonomy" id="3068673"/>
    <lineage>
        <taxon>Viruses</taxon>
        <taxon>Riboviria</taxon>
        <taxon>Orthornavirae</taxon>
        <taxon>Pisuviricota</taxon>
        <taxon>Duplopiviricetes</taxon>
        <taxon>Durnavirales</taxon>
        <taxon>Hypoviridae</taxon>
        <taxon>Zetahypovirus</taxon>
    </lineage>
</organism>
<feature type="compositionally biased region" description="Polar residues" evidence="5">
    <location>
        <begin position="961"/>
        <end position="980"/>
    </location>
</feature>
<dbReference type="SUPFAM" id="SSF56672">
    <property type="entry name" value="DNA/RNA polymerases"/>
    <property type="match status" value="1"/>
</dbReference>
<dbReference type="Gene3D" id="3.40.50.300">
    <property type="entry name" value="P-loop containing nucleotide triphosphate hydrolases"/>
    <property type="match status" value="2"/>
</dbReference>
<protein>
    <submittedName>
        <fullName evidence="7">RNA-dependent RNA polymerase</fullName>
    </submittedName>
</protein>